<dbReference type="GO" id="GO:0005524">
    <property type="term" value="F:ATP binding"/>
    <property type="evidence" value="ECO:0007669"/>
    <property type="project" value="UniProtKB-KW"/>
</dbReference>
<reference evidence="5 6" key="1">
    <citation type="submission" date="2024-10" db="EMBL/GenBank/DDBJ databases">
        <title>Updated reference genomes for cyclostephanoid diatoms.</title>
        <authorList>
            <person name="Roberts W.R."/>
            <person name="Alverson A.J."/>
        </authorList>
    </citation>
    <scope>NUCLEOTIDE SEQUENCE [LARGE SCALE GENOMIC DNA]</scope>
    <source>
        <strain evidence="5 6">AJA232-27</strain>
    </source>
</reference>
<dbReference type="Gene3D" id="3.30.470.20">
    <property type="entry name" value="ATP-grasp fold, B domain"/>
    <property type="match status" value="1"/>
</dbReference>
<evidence type="ECO:0000256" key="1">
    <source>
        <dbReference type="ARBA" id="ARBA00022598"/>
    </source>
</evidence>
<comment type="caution">
    <text evidence="5">The sequence shown here is derived from an EMBL/GenBank/DDBJ whole genome shotgun (WGS) entry which is preliminary data.</text>
</comment>
<dbReference type="Proteomes" id="UP001530293">
    <property type="component" value="Unassembled WGS sequence"/>
</dbReference>
<feature type="region of interest" description="Disordered" evidence="4">
    <location>
        <begin position="734"/>
        <end position="767"/>
    </location>
</feature>
<dbReference type="AlphaFoldDB" id="A0ABD3ME79"/>
<evidence type="ECO:0000256" key="2">
    <source>
        <dbReference type="ARBA" id="ARBA00022741"/>
    </source>
</evidence>
<dbReference type="Pfam" id="PF03133">
    <property type="entry name" value="TTL"/>
    <property type="match status" value="2"/>
</dbReference>
<dbReference type="PANTHER" id="PTHR12241:SF147">
    <property type="entry name" value="TUBULIN POLYGLUTAMYLASE TTLL7"/>
    <property type="match status" value="1"/>
</dbReference>
<dbReference type="PROSITE" id="PS51221">
    <property type="entry name" value="TTL"/>
    <property type="match status" value="1"/>
</dbReference>
<sequence>MAMSLEILSMEQAIGSGTVTDTGNLVHGASVRSGKCEVSWVILQIDDSEEHSVYFAVDKINLPLLSSLPKQEITFLAGDACLYSVVKQCALSLGWKLIREDANEIAKRNCHVVWIDRSFNDNLFLTIQPWQRINHFPGMTNICKKASMARNLELMKKEFPREYSFYPTTYVLPQSMSTFKSLFAPSGQSKTVYIIKPSGGAQGKGIFLTKKFEDVEHINTVCVAQEYIHNPLLIDKKKFDLRIYVFVTSCSPLRVYLFRDGLVRICAEEYERPNTSNMDERCMHLTNYAVNKHSDKYERDDKGSTLGKVGSKRSIAWFVDWLQNEHGEAAAIDLWSKIGDMCVLTIISILPVLQREYASTFERQGSIPLHDPDSFGNSDRPDKNAVATTSENIKGRSRCFEILGFDIMIDSDLKPSLIEVNHLPSWGTDSPLDEAIKSRVITQALSAINVSSHDKIHFENAKRRHMLKRRQTTSMTEAIVENDAKHNNRQDNFITSSTREPTFFDSRRAEKRIRLLYEKHAPEKISSIKDLLSRYRGYEEWLAMKIEEKYCNGDHEVSSSSEDEDTPDNAPIQLLHEREMKEFEEEERLLKDYDLIYPPTNNARISLARYGEMERYVTQLDEKQQMRLTCPLQQKCTNIDAGKELSSTYSSSRDGWIGVNDRLGSTKENAKVHGPPTKKQIEYAVRLSRGYSVEDTFVDEKPARRKSSVFRHNDMNDVDNPFYHLIDRVRQSRELSKEARKRAEKKLSDRSSKGTAIRPQTLGLDIP</sequence>
<proteinExistence type="predicted"/>
<dbReference type="InterPro" id="IPR004344">
    <property type="entry name" value="TTL/TTLL_fam"/>
</dbReference>
<accession>A0ABD3ME79</accession>
<keyword evidence="1" id="KW-0436">Ligase</keyword>
<dbReference type="SUPFAM" id="SSF56059">
    <property type="entry name" value="Glutathione synthetase ATP-binding domain-like"/>
    <property type="match status" value="1"/>
</dbReference>
<organism evidence="5 6">
    <name type="scientific">Discostella pseudostelligera</name>
    <dbReference type="NCBI Taxonomy" id="259834"/>
    <lineage>
        <taxon>Eukaryota</taxon>
        <taxon>Sar</taxon>
        <taxon>Stramenopiles</taxon>
        <taxon>Ochrophyta</taxon>
        <taxon>Bacillariophyta</taxon>
        <taxon>Coscinodiscophyceae</taxon>
        <taxon>Thalassiosirophycidae</taxon>
        <taxon>Stephanodiscales</taxon>
        <taxon>Stephanodiscaceae</taxon>
        <taxon>Discostella</taxon>
    </lineage>
</organism>
<evidence type="ECO:0000256" key="4">
    <source>
        <dbReference type="SAM" id="MobiDB-lite"/>
    </source>
</evidence>
<gene>
    <name evidence="5" type="ORF">ACHAWU_008133</name>
</gene>
<protein>
    <submittedName>
        <fullName evidence="5">Uncharacterized protein</fullName>
    </submittedName>
</protein>
<dbReference type="GO" id="GO:0016874">
    <property type="term" value="F:ligase activity"/>
    <property type="evidence" value="ECO:0007669"/>
    <property type="project" value="UniProtKB-KW"/>
</dbReference>
<dbReference type="EMBL" id="JALLBG020000135">
    <property type="protein sequence ID" value="KAL3762430.1"/>
    <property type="molecule type" value="Genomic_DNA"/>
</dbReference>
<evidence type="ECO:0000313" key="6">
    <source>
        <dbReference type="Proteomes" id="UP001530293"/>
    </source>
</evidence>
<feature type="region of interest" description="Disordered" evidence="4">
    <location>
        <begin position="368"/>
        <end position="389"/>
    </location>
</feature>
<keyword evidence="3" id="KW-0067">ATP-binding</keyword>
<keyword evidence="2" id="KW-0547">Nucleotide-binding</keyword>
<evidence type="ECO:0000313" key="5">
    <source>
        <dbReference type="EMBL" id="KAL3762430.1"/>
    </source>
</evidence>
<name>A0ABD3ME79_9STRA</name>
<evidence type="ECO:0000256" key="3">
    <source>
        <dbReference type="ARBA" id="ARBA00022840"/>
    </source>
</evidence>
<keyword evidence="6" id="KW-1185">Reference proteome</keyword>
<dbReference type="PANTHER" id="PTHR12241">
    <property type="entry name" value="TUBULIN POLYGLUTAMYLASE"/>
    <property type="match status" value="1"/>
</dbReference>